<dbReference type="EMBL" id="HBGV01019422">
    <property type="protein sequence ID" value="CAD9518447.1"/>
    <property type="molecule type" value="Transcribed_RNA"/>
</dbReference>
<accession>A0A7S2IH65</accession>
<proteinExistence type="predicted"/>
<name>A0A7S2IH65_9STRA</name>
<gene>
    <name evidence="1" type="ORF">HTAM1171_LOCUS12047</name>
</gene>
<organism evidence="1">
    <name type="scientific">Helicotheca tamesis</name>
    <dbReference type="NCBI Taxonomy" id="374047"/>
    <lineage>
        <taxon>Eukaryota</taxon>
        <taxon>Sar</taxon>
        <taxon>Stramenopiles</taxon>
        <taxon>Ochrophyta</taxon>
        <taxon>Bacillariophyta</taxon>
        <taxon>Mediophyceae</taxon>
        <taxon>Lithodesmiophycidae</taxon>
        <taxon>Lithodesmiales</taxon>
        <taxon>Lithodesmiaceae</taxon>
        <taxon>Helicotheca</taxon>
    </lineage>
</organism>
<sequence>MPPNTHSDLFLKHYHQLPYEDDSAEQVTVLPPTKSFTERTLEQELRHQLWCSLRHGNDENRKSNDPLQNKLIEALQGIVVLDSSVRHQKWLISFRGILHNLPEAWIQRVKAQSPIQFTARVADFNDNLFYQMQPQKGLQHLGLGELQGGLLQGQANDVLGSYLHTDTTIPQPPHVDYTWEILEEHGSDLQVGFFPLTEEGMFLQVWPTRPKEEKIIEGQIVFVPYGKLLVLPATTIHGGGFRTNTNGNLRFHLYLSTTKLPTHQTNKYTEPDDKSRELSERYVNNPHMKELLEHLFV</sequence>
<evidence type="ECO:0000313" key="1">
    <source>
        <dbReference type="EMBL" id="CAD9518447.1"/>
    </source>
</evidence>
<dbReference type="AlphaFoldDB" id="A0A7S2IH65"/>
<reference evidence="1" key="1">
    <citation type="submission" date="2021-01" db="EMBL/GenBank/DDBJ databases">
        <authorList>
            <person name="Corre E."/>
            <person name="Pelletier E."/>
            <person name="Niang G."/>
            <person name="Scheremetjew M."/>
            <person name="Finn R."/>
            <person name="Kale V."/>
            <person name="Holt S."/>
            <person name="Cochrane G."/>
            <person name="Meng A."/>
            <person name="Brown T."/>
            <person name="Cohen L."/>
        </authorList>
    </citation>
    <scope>NUCLEOTIDE SEQUENCE</scope>
    <source>
        <strain evidence="1">CCMP826</strain>
    </source>
</reference>
<protein>
    <submittedName>
        <fullName evidence="1">Uncharacterized protein</fullName>
    </submittedName>
</protein>